<gene>
    <name evidence="2" type="ORF">JQ615_05260</name>
</gene>
<organism evidence="2 3">
    <name type="scientific">Bradyrhizobium jicamae</name>
    <dbReference type="NCBI Taxonomy" id="280332"/>
    <lineage>
        <taxon>Bacteria</taxon>
        <taxon>Pseudomonadati</taxon>
        <taxon>Pseudomonadota</taxon>
        <taxon>Alphaproteobacteria</taxon>
        <taxon>Hyphomicrobiales</taxon>
        <taxon>Nitrobacteraceae</taxon>
        <taxon>Bradyrhizobium</taxon>
    </lineage>
</organism>
<protein>
    <submittedName>
        <fullName evidence="2">Uncharacterized protein</fullName>
    </submittedName>
</protein>
<keyword evidence="3" id="KW-1185">Reference proteome</keyword>
<dbReference type="EMBL" id="JAFCJH010000004">
    <property type="protein sequence ID" value="MBR0794801.1"/>
    <property type="molecule type" value="Genomic_DNA"/>
</dbReference>
<evidence type="ECO:0000313" key="2">
    <source>
        <dbReference type="EMBL" id="MBR0794801.1"/>
    </source>
</evidence>
<dbReference type="Proteomes" id="UP001315278">
    <property type="component" value="Unassembled WGS sequence"/>
</dbReference>
<reference evidence="3" key="1">
    <citation type="journal article" date="2021" name="ISME J.">
        <title>Evolutionary origin and ecological implication of a unique nif island in free-living Bradyrhizobium lineages.</title>
        <authorList>
            <person name="Tao J."/>
        </authorList>
    </citation>
    <scope>NUCLEOTIDE SEQUENCE [LARGE SCALE GENOMIC DNA]</scope>
    <source>
        <strain evidence="3">SZCCT0434</strain>
    </source>
</reference>
<evidence type="ECO:0000313" key="3">
    <source>
        <dbReference type="Proteomes" id="UP001315278"/>
    </source>
</evidence>
<sequence>MLRSRIDPGDAREDADADGTRSNLDVSRVNAKPDYDAVAPLNKDDLMELFVTEKPTAEDVEDCDELFDQIERGQGVYILVYEGNEPKQILFAGYSYD</sequence>
<comment type="caution">
    <text evidence="2">The sequence shown here is derived from an EMBL/GenBank/DDBJ whole genome shotgun (WGS) entry which is preliminary data.</text>
</comment>
<name>A0ABS5FDE5_9BRAD</name>
<accession>A0ABS5FDE5</accession>
<dbReference type="RefSeq" id="WP_212491891.1">
    <property type="nucleotide sequence ID" value="NZ_JAFCJH010000004.1"/>
</dbReference>
<feature type="compositionally biased region" description="Basic and acidic residues" evidence="1">
    <location>
        <begin position="1"/>
        <end position="14"/>
    </location>
</feature>
<evidence type="ECO:0000256" key="1">
    <source>
        <dbReference type="SAM" id="MobiDB-lite"/>
    </source>
</evidence>
<proteinExistence type="predicted"/>
<feature type="region of interest" description="Disordered" evidence="1">
    <location>
        <begin position="1"/>
        <end position="26"/>
    </location>
</feature>